<feature type="region of interest" description="Disordered" evidence="1">
    <location>
        <begin position="27"/>
        <end position="125"/>
    </location>
</feature>
<dbReference type="EMBL" id="AZHA01000020">
    <property type="protein sequence ID" value="OAA40154.1"/>
    <property type="molecule type" value="Genomic_DNA"/>
</dbReference>
<dbReference type="OrthoDB" id="5324692at2759"/>
<evidence type="ECO:0000313" key="3">
    <source>
        <dbReference type="Proteomes" id="UP000076863"/>
    </source>
</evidence>
<reference evidence="2 3" key="1">
    <citation type="journal article" date="2016" name="Genome Biol. Evol.">
        <title>Divergent and convergent evolution of fungal pathogenicity.</title>
        <authorList>
            <person name="Shang Y."/>
            <person name="Xiao G."/>
            <person name="Zheng P."/>
            <person name="Cen K."/>
            <person name="Zhan S."/>
            <person name="Wang C."/>
        </authorList>
    </citation>
    <scope>NUCLEOTIDE SEQUENCE [LARGE SCALE GENOMIC DNA]</scope>
    <source>
        <strain evidence="2 3">RCEF 3172</strain>
    </source>
</reference>
<organism evidence="2 3">
    <name type="scientific">Beauveria brongniartii RCEF 3172</name>
    <dbReference type="NCBI Taxonomy" id="1081107"/>
    <lineage>
        <taxon>Eukaryota</taxon>
        <taxon>Fungi</taxon>
        <taxon>Dikarya</taxon>
        <taxon>Ascomycota</taxon>
        <taxon>Pezizomycotina</taxon>
        <taxon>Sordariomycetes</taxon>
        <taxon>Hypocreomycetidae</taxon>
        <taxon>Hypocreales</taxon>
        <taxon>Cordycipitaceae</taxon>
        <taxon>Beauveria</taxon>
        <taxon>Beauveria brongniartii</taxon>
    </lineage>
</organism>
<name>A0A167BKZ2_9HYPO</name>
<accession>A0A167BKZ2</accession>
<dbReference type="AlphaFoldDB" id="A0A167BKZ2"/>
<comment type="caution">
    <text evidence="2">The sequence shown here is derived from an EMBL/GenBank/DDBJ whole genome shotgun (WGS) entry which is preliminary data.</text>
</comment>
<evidence type="ECO:0000313" key="2">
    <source>
        <dbReference type="EMBL" id="OAA40154.1"/>
    </source>
</evidence>
<feature type="compositionally biased region" description="Polar residues" evidence="1">
    <location>
        <begin position="51"/>
        <end position="63"/>
    </location>
</feature>
<feature type="compositionally biased region" description="Polar residues" evidence="1">
    <location>
        <begin position="107"/>
        <end position="125"/>
    </location>
</feature>
<evidence type="ECO:0000256" key="1">
    <source>
        <dbReference type="SAM" id="MobiDB-lite"/>
    </source>
</evidence>
<sequence>MDLFAKVVKNGIAKGYAIGQQQLQQHLAKQRDNDVQYGRDETSGYYGAQPGSGSNTASYPSLPQQQYQQHQHQHQHQHQQQYAAAYNGAPPPLPPRQYPPPHPQPNYVGQQASPNLPVNPDNITPTRPDYSYCAVLPPPPPSYMPPASAEAAYPQHTSSLALNGPDTSAYDENYASRNEIMQLHQGLSHHVPVSNQPVRENLAPVAEDFQGREPAYIRDGMGGYVLRNSTEHESPGPSQRCHESSSYDAPLGASSHYTQAHIEPQHEQATASPPPTIERQQMNHVVEKTEIAKEKSPEYLTPLSVEQQMSNLGLGAAPELSKAESRVQKLKRRELPPMLADGPGEEVVRFCPEHRLVDYPLYWYYLEGLPDSPICTRCYTDYIESTPLANNFGRKLADIDAVSSCHFRYPRIQNVIWPAASKTQSIDGLKAFLSSRLVVPNCKGRTTTTGADGVKYYGMEKDDIPGFIACEACFEDCIADTAFAPRFEPYAKVQGKEDRWICDVSILHVKKALAAFSKQSDWRGFVESASRRFKLPACDGAELARGDSGNWYTTRQKMDNFQVCEACYMDKVELDVFCDEFEQMPGPADFDMYIEFLRQRWTCSLTSSSLPMMFALDAAEQQQDFAVFYKSATAITKLVPCTKYGIIRGNWWTVSGGCQDFDLCEACYEGIMKPNGLDKFLESKQRGPEETVICNFCPVAPRFNEYLNKFAESLDRGVFRCYADHVRTFAAVPACPGRDSLAQSKWWGYSEALFCQDCYLVFVKHTRLGANLPLQGVHDERAQICQMWSPRMRNMWRAACDAAGAAPGSAESEADEQVDKLRAFGTKRLEVWLQTVPRIQFLRHMKDMKMMQAMQQGQLSLMYSGMNSMAVLSGTDDGNMHGNSSIGWYETENGATGAQMFNNMQTGMADATRADGWMEIFQLELLWKEVE</sequence>
<proteinExistence type="predicted"/>
<gene>
    <name evidence="2" type="ORF">BBO_06212</name>
</gene>
<keyword evidence="3" id="KW-1185">Reference proteome</keyword>
<feature type="compositionally biased region" description="Pro residues" evidence="1">
    <location>
        <begin position="89"/>
        <end position="104"/>
    </location>
</feature>
<feature type="compositionally biased region" description="Basic and acidic residues" evidence="1">
    <location>
        <begin position="29"/>
        <end position="42"/>
    </location>
</feature>
<dbReference type="Proteomes" id="UP000076863">
    <property type="component" value="Unassembled WGS sequence"/>
</dbReference>
<feature type="region of interest" description="Disordered" evidence="1">
    <location>
        <begin position="226"/>
        <end position="252"/>
    </location>
</feature>
<feature type="compositionally biased region" description="Basic and acidic residues" evidence="1">
    <location>
        <begin position="229"/>
        <end position="245"/>
    </location>
</feature>
<protein>
    <submittedName>
        <fullName evidence="2">Integral membrane protein</fullName>
    </submittedName>
</protein>